<gene>
    <name evidence="4" type="ORF">M5X16_06060</name>
    <name evidence="5" type="ORF">PC41400_27395</name>
</gene>
<protein>
    <submittedName>
        <fullName evidence="4">DUF5704 domain-containing protein</fullName>
    </submittedName>
</protein>
<proteinExistence type="predicted"/>
<reference evidence="5 6" key="1">
    <citation type="submission" date="2018-01" db="EMBL/GenBank/DDBJ databases">
        <title>The whole genome sequencing and assembly of Paenibacillus chitinolyticus KCCM 41400 strain.</title>
        <authorList>
            <person name="Kim J.-Y."/>
            <person name="Park M.-K."/>
            <person name="Lee Y.-J."/>
            <person name="Yi H."/>
            <person name="Bahn Y.-S."/>
            <person name="Kim J.F."/>
            <person name="Lee D.-W."/>
        </authorList>
    </citation>
    <scope>NUCLEOTIDE SEQUENCE [LARGE SCALE GENOMIC DNA]</scope>
    <source>
        <strain evidence="5 6">KCCM 41400</strain>
    </source>
</reference>
<dbReference type="EMBL" id="JAMDMJ010000007">
    <property type="protein sequence ID" value="MCY9595337.1"/>
    <property type="molecule type" value="Genomic_DNA"/>
</dbReference>
<feature type="domain" description="BIG2" evidence="2">
    <location>
        <begin position="243"/>
        <end position="281"/>
    </location>
</feature>
<dbReference type="Gene3D" id="2.60.40.1080">
    <property type="match status" value="2"/>
</dbReference>
<name>A0A410X3M2_9BACL</name>
<dbReference type="Pfam" id="PF18964">
    <property type="entry name" value="DUF5704"/>
    <property type="match status" value="1"/>
</dbReference>
<evidence type="ECO:0000259" key="2">
    <source>
        <dbReference type="Pfam" id="PF02368"/>
    </source>
</evidence>
<evidence type="ECO:0000313" key="6">
    <source>
        <dbReference type="Proteomes" id="UP000288943"/>
    </source>
</evidence>
<dbReference type="EMBL" id="CP026520">
    <property type="protein sequence ID" value="QAV21191.1"/>
    <property type="molecule type" value="Genomic_DNA"/>
</dbReference>
<dbReference type="InterPro" id="IPR003343">
    <property type="entry name" value="Big_2"/>
</dbReference>
<feature type="region of interest" description="Disordered" evidence="1">
    <location>
        <begin position="390"/>
        <end position="415"/>
    </location>
</feature>
<dbReference type="Proteomes" id="UP001527202">
    <property type="component" value="Unassembled WGS sequence"/>
</dbReference>
<evidence type="ECO:0000313" key="7">
    <source>
        <dbReference type="Proteomes" id="UP001527202"/>
    </source>
</evidence>
<evidence type="ECO:0000256" key="1">
    <source>
        <dbReference type="SAM" id="MobiDB-lite"/>
    </source>
</evidence>
<evidence type="ECO:0000313" key="5">
    <source>
        <dbReference type="EMBL" id="QAV21191.1"/>
    </source>
</evidence>
<dbReference type="Proteomes" id="UP000288943">
    <property type="component" value="Chromosome"/>
</dbReference>
<accession>A0A410X3M2</accession>
<sequence length="1187" mass="131379">MKRRHVLPLILLCVQLFFVLVFLPTSIKANEPPKSQRNSTSKEIISDVVMAKPGVYWYQIDNGKFRADYSSGQKQKDVEWNKVCDNPFPVKSSMEDDVNLSSWKPQDWEYNGRTIPRDKVDKVRLYEVTYHDAFSYEPVIPGSKPDIINDSYALLNTYTGMDYIESDYKEFMKRPNGCPKVVVMYETPVDITWAGDIYEEKEITVIPDSSISVGQKIQLQANVKTKDWGASDWGKDYDVATRTTETTWKSEDETIATVNASGQVLGKKAGKVKVRAIWDNGDYRISDAAEITVTTDPGLVINLPKPEFCTSDSSIQQAEAVLTKPDGTSWPLQKHDKLTWTSSNPSIATIDQTGKITLKAVIGTTEITAHFKDDLQHLDEKKSVTLTIKDCGSSGGGNPGTGNPQPPGGTNGCNPVINPPSKGLMQSGYFMDPQASGMLRADRRGAETFNVLEGIPTSESLYANVQSLHYLFQNKFTNMTGEVTYSVPVTKTYVWTVPVPPPGVPIPMSQTVTQTMTVKRPYGYWQIDNLEIYRPEQARLSNYALGGYGGSVTLDAKNYTPPVITSTNKDDVSSHVQPSNCNSVNLGTGGGPPMNETGVFQAAAEAAVGANKVSNDLLVFNGNTLMDNRIHDAAAPVPKPIPEPARIGPDIFYGTGYIISKTLANRQAQPTTGTIAYTLLPGNIKGGVNKTFDIPGINPVTVHTPVIMVPSVSDDQAHNQKTTPAYDRSALILDRPFSVTVPTTGPHRGIPGYGIRDYAKYTRQKQVWFPFDTYDAAMKFIPKRTWIDIPVGQLSTTFYMPVWVDEGPYSVLFRSISENAPASFTTEPQANLTLSNHVATDTVPVDVIGRLYDFKVTDIADFNWENVFRTAKGSAAHTGTKYWIGEKDIDGHPRPTGYPFILPIHPGSHPEAGYKNISVKTGYHIKFDLKTKGNMFGFDDGVRITPAFYFVSNEGGKRQPVDLYYHADNKPFVRIGSPQDQEKRFVVLNDRLRNLSALELEQTAGYLFDQDPGSFTNRAEFTADYIKKAAKPTWVGTYHWLILSRQVRTFIGETQNIPAGVDRARALASDQKWYGEYSLPAAVYAVPKGTDLAVYGRKQTLDDQSPVFLRNGYIVVNFNIESIRGGDVNKPYLQYIHGPLNNQWQKEGGVGSVTGTKGQSFPVMDGDVVFYHGDLSSYDDFSSNGTH</sequence>
<dbReference type="SUPFAM" id="SSF49373">
    <property type="entry name" value="Invasin/intimin cell-adhesion fragments"/>
    <property type="match status" value="2"/>
</dbReference>
<dbReference type="OrthoDB" id="2657408at2"/>
<dbReference type="GeneID" id="95378517"/>
<evidence type="ECO:0000313" key="4">
    <source>
        <dbReference type="EMBL" id="MCY9595337.1"/>
    </source>
</evidence>
<dbReference type="KEGG" id="pchi:PC41400_27395"/>
<dbReference type="InterPro" id="IPR043759">
    <property type="entry name" value="DUF5704"/>
</dbReference>
<dbReference type="RefSeq" id="WP_042234983.1">
    <property type="nucleotide sequence ID" value="NZ_CP026520.1"/>
</dbReference>
<reference evidence="4 7" key="2">
    <citation type="submission" date="2022-05" db="EMBL/GenBank/DDBJ databases">
        <title>Genome Sequencing of Bee-Associated Microbes.</title>
        <authorList>
            <person name="Dunlap C."/>
        </authorList>
    </citation>
    <scope>NUCLEOTIDE SEQUENCE [LARGE SCALE GENOMIC DNA]</scope>
    <source>
        <strain evidence="4 7">NRRL B-23120</strain>
    </source>
</reference>
<dbReference type="InterPro" id="IPR008964">
    <property type="entry name" value="Invasin/intimin_cell_adhesion"/>
</dbReference>
<feature type="domain" description="DUF5704" evidence="3">
    <location>
        <begin position="449"/>
        <end position="616"/>
    </location>
</feature>
<dbReference type="AlphaFoldDB" id="A0A410X3M2"/>
<dbReference type="Pfam" id="PF02368">
    <property type="entry name" value="Big_2"/>
    <property type="match status" value="2"/>
</dbReference>
<evidence type="ECO:0000259" key="3">
    <source>
        <dbReference type="Pfam" id="PF18964"/>
    </source>
</evidence>
<feature type="domain" description="BIG2" evidence="2">
    <location>
        <begin position="335"/>
        <end position="373"/>
    </location>
</feature>
<keyword evidence="7" id="KW-1185">Reference proteome</keyword>
<organism evidence="5 6">
    <name type="scientific">Paenibacillus chitinolyticus</name>
    <dbReference type="NCBI Taxonomy" id="79263"/>
    <lineage>
        <taxon>Bacteria</taxon>
        <taxon>Bacillati</taxon>
        <taxon>Bacillota</taxon>
        <taxon>Bacilli</taxon>
        <taxon>Bacillales</taxon>
        <taxon>Paenibacillaceae</taxon>
        <taxon>Paenibacillus</taxon>
    </lineage>
</organism>